<dbReference type="RefSeq" id="WP_007657335.1">
    <property type="nucleotide sequence ID" value="NZ_JH976475.1"/>
</dbReference>
<proteinExistence type="predicted"/>
<evidence type="ECO:0000259" key="2">
    <source>
        <dbReference type="Pfam" id="PF19910"/>
    </source>
</evidence>
<gene>
    <name evidence="3" type="ORF">HMPREF1076_04122</name>
</gene>
<dbReference type="AlphaFoldDB" id="K6A1F5"/>
<evidence type="ECO:0000313" key="4">
    <source>
        <dbReference type="Proteomes" id="UP000006330"/>
    </source>
</evidence>
<dbReference type="InterPro" id="IPR045963">
    <property type="entry name" value="DUF6383"/>
</dbReference>
<feature type="signal peptide" evidence="1">
    <location>
        <begin position="1"/>
        <end position="22"/>
    </location>
</feature>
<dbReference type="PATRIC" id="fig|999418.3.peg.4195"/>
<protein>
    <recommendedName>
        <fullName evidence="2">DUF6383 domain-containing protein</fullName>
    </recommendedName>
</protein>
<comment type="caution">
    <text evidence="3">The sequence shown here is derived from an EMBL/GenBank/DDBJ whole genome shotgun (WGS) entry which is preliminary data.</text>
</comment>
<reference evidence="3 4" key="1">
    <citation type="submission" date="2012-02" db="EMBL/GenBank/DDBJ databases">
        <title>The Genome Sequence of Parabacteroides goldsteinii CL02T12C30.</title>
        <authorList>
            <consortium name="The Broad Institute Genome Sequencing Platform"/>
            <person name="Earl A."/>
            <person name="Ward D."/>
            <person name="Feldgarden M."/>
            <person name="Gevers D."/>
            <person name="Zitomersky N.L."/>
            <person name="Coyne M.J."/>
            <person name="Comstock L.E."/>
            <person name="Young S.K."/>
            <person name="Zeng Q."/>
            <person name="Gargeya S."/>
            <person name="Fitzgerald M."/>
            <person name="Haas B."/>
            <person name="Abouelleil A."/>
            <person name="Alvarado L."/>
            <person name="Arachchi H.M."/>
            <person name="Berlin A."/>
            <person name="Chapman S.B."/>
            <person name="Gearin G."/>
            <person name="Goldberg J."/>
            <person name="Griggs A."/>
            <person name="Gujja S."/>
            <person name="Hansen M."/>
            <person name="Heiman D."/>
            <person name="Howarth C."/>
            <person name="Larimer J."/>
            <person name="Lui A."/>
            <person name="MacDonald P.J.P."/>
            <person name="McCowen C."/>
            <person name="Montmayeur A."/>
            <person name="Murphy C."/>
            <person name="Neiman D."/>
            <person name="Pearson M."/>
            <person name="Priest M."/>
            <person name="Roberts A."/>
            <person name="Saif S."/>
            <person name="Shea T."/>
            <person name="Sisk P."/>
            <person name="Stolte C."/>
            <person name="Sykes S."/>
            <person name="Wortman J."/>
            <person name="Nusbaum C."/>
            <person name="Birren B."/>
        </authorList>
    </citation>
    <scope>NUCLEOTIDE SEQUENCE [LARGE SCALE GENOMIC DNA]</scope>
    <source>
        <strain evidence="3 4">CL02T12C30</strain>
    </source>
</reference>
<accession>K6A1F5</accession>
<keyword evidence="1" id="KW-0732">Signal</keyword>
<feature type="chain" id="PRO_5003892281" description="DUF6383 domain-containing protein" evidence="1">
    <location>
        <begin position="23"/>
        <end position="834"/>
    </location>
</feature>
<dbReference type="OrthoDB" id="1099096at2"/>
<organism evidence="3 4">
    <name type="scientific">Parabacteroides goldsteinii CL02T12C30</name>
    <dbReference type="NCBI Taxonomy" id="999418"/>
    <lineage>
        <taxon>Bacteria</taxon>
        <taxon>Pseudomonadati</taxon>
        <taxon>Bacteroidota</taxon>
        <taxon>Bacteroidia</taxon>
        <taxon>Bacteroidales</taxon>
        <taxon>Tannerellaceae</taxon>
        <taxon>Parabacteroides</taxon>
    </lineage>
</organism>
<dbReference type="HOGENOM" id="CLU_328684_0_0_10"/>
<dbReference type="Pfam" id="PF19910">
    <property type="entry name" value="DUF6383"/>
    <property type="match status" value="1"/>
</dbReference>
<evidence type="ECO:0000313" key="3">
    <source>
        <dbReference type="EMBL" id="EKN09518.1"/>
    </source>
</evidence>
<sequence>MNKKSTLLAVVLMAVSSFTMNAAEFGATNDFFYLKSGDLYLSLDGNKSDSVIVKSFKENMTKAAADSALWQIVDKETVFGVTAYSIINKATLSYLAFAPAKKPVPSLVSVVEGVAHKWILDGTDNPQELKSFYSGDKYLSFVITNDEDLSLVDTPAADSNAKFTVVEPSSKFLLKADDLGAGFKTFQLKFGDTYEGDIFSGKDLIAKDVDDEDGYVTLQEKGNEAFPDNKAKYFGVDMLKTDISGAKDVFGYNFSLDSTRQTQDPNADWQKFKFTVDLKNDSVSVFLKRAPESGEDTVQVVFASVGTKKVLTVSKVDDNGAVKQGKAPLINLFVGTHANIPTGSGVYFLQSASKGTKDKYYVKKNSFMGGDSVPSVNLPRGQWYIKTENGKYSIVDRESDDAFILNQEIFEVAEMEDTYLLDGDSVKVTPVSVDLKDKYLGSRAYTEKELAEKGFTLHLIPGIPIGPAYLSTFTNDSILKGTGDISNQIMFKLVPKDTQVVAGAKQLGDEISIISYQLRTLFGTDRIAAQSDSLKLSETSEPLSFHFVFNETRQWSTMKVVGDAEGRYVGMDILQTGCLQLTKNPANVIILSADAPEYATQEVGHKRFSTANNSLVMNPNTFLAELKIEGNPITKSGYTEDNFSLWVEKAEKSPLGKQLYYISCKAIGAKEGDETRYYLAASDTLGGRAVFISDESVKTMENSPALFAFKMVEGGTYYLENQSEFKKDDAKPYVGMVNGFAVMQPVPMAEFTIENAPAPVANEEIEAPTTIQVIGSTGEFQIRNAGGKKITLSNILGQTIGSRFVSSDNESIQTARGVVIVSVEGDKAYKVIVK</sequence>
<name>K6A1F5_9BACT</name>
<feature type="domain" description="DUF6383" evidence="2">
    <location>
        <begin position="759"/>
        <end position="833"/>
    </location>
</feature>
<dbReference type="EMBL" id="AGZO01000030">
    <property type="protein sequence ID" value="EKN09518.1"/>
    <property type="molecule type" value="Genomic_DNA"/>
</dbReference>
<dbReference type="Proteomes" id="UP000006330">
    <property type="component" value="Unassembled WGS sequence"/>
</dbReference>
<evidence type="ECO:0000256" key="1">
    <source>
        <dbReference type="SAM" id="SignalP"/>
    </source>
</evidence>